<keyword evidence="5 6" id="KW-0472">Membrane</keyword>
<dbReference type="PANTHER" id="PTHR42709:SF6">
    <property type="entry name" value="UNDECAPRENYL PHOSPHATE TRANSPORTER A"/>
    <property type="match status" value="1"/>
</dbReference>
<comment type="subcellular location">
    <subcellularLocation>
        <location evidence="1">Cell membrane</location>
        <topology evidence="1">Multi-pass membrane protein</topology>
    </subcellularLocation>
</comment>
<keyword evidence="3 6" id="KW-0812">Transmembrane</keyword>
<comment type="caution">
    <text evidence="8">The sequence shown here is derived from an EMBL/GenBank/DDBJ whole genome shotgun (WGS) entry which is preliminary data.</text>
</comment>
<dbReference type="AlphaFoldDB" id="A0A316TLH3"/>
<evidence type="ECO:0000256" key="5">
    <source>
        <dbReference type="ARBA" id="ARBA00023136"/>
    </source>
</evidence>
<evidence type="ECO:0000313" key="8">
    <source>
        <dbReference type="EMBL" id="PWN05230.1"/>
    </source>
</evidence>
<dbReference type="GO" id="GO:0005886">
    <property type="term" value="C:plasma membrane"/>
    <property type="evidence" value="ECO:0007669"/>
    <property type="project" value="UniProtKB-SubCell"/>
</dbReference>
<dbReference type="PANTHER" id="PTHR42709">
    <property type="entry name" value="ALKALINE PHOSPHATASE LIKE PROTEIN"/>
    <property type="match status" value="1"/>
</dbReference>
<dbReference type="InterPro" id="IPR032816">
    <property type="entry name" value="VTT_dom"/>
</dbReference>
<dbReference type="Pfam" id="PF09335">
    <property type="entry name" value="VTT_dom"/>
    <property type="match status" value="1"/>
</dbReference>
<protein>
    <submittedName>
        <fullName evidence="8">DedA family protein</fullName>
    </submittedName>
</protein>
<sequence length="217" mass="25047">MMEAYLEQIVDWILTLSPLSIYTIFFLVAYIENIIPPLPGDVLVAFGGYLAAEQIIGFVPVLIITTLASVIGFMNMYLFGKYFGDRIEVQRRRFWLMRFIDIKYFDRGKRWMHNWGQGVILANRFLAGTRSVIALTAGITKTKVYSTMLSSFISSLVWNFTLLMLGWIVYENWAVIGNYLNIYGRVILILIVVVVAARIFYKKTKSKKRDPKKNLSE</sequence>
<evidence type="ECO:0000256" key="2">
    <source>
        <dbReference type="ARBA" id="ARBA00022475"/>
    </source>
</evidence>
<feature type="transmembrane region" description="Helical" evidence="6">
    <location>
        <begin position="149"/>
        <end position="170"/>
    </location>
</feature>
<dbReference type="OrthoDB" id="9813426at2"/>
<feature type="transmembrane region" description="Helical" evidence="6">
    <location>
        <begin position="12"/>
        <end position="35"/>
    </location>
</feature>
<name>A0A316TLH3_9BACT</name>
<evidence type="ECO:0000256" key="3">
    <source>
        <dbReference type="ARBA" id="ARBA00022692"/>
    </source>
</evidence>
<dbReference type="InterPro" id="IPR051311">
    <property type="entry name" value="DedA_domain"/>
</dbReference>
<accession>A0A316TLH3</accession>
<dbReference type="EMBL" id="QGGB01000011">
    <property type="protein sequence ID" value="PWN05230.1"/>
    <property type="molecule type" value="Genomic_DNA"/>
</dbReference>
<dbReference type="Proteomes" id="UP000245533">
    <property type="component" value="Unassembled WGS sequence"/>
</dbReference>
<evidence type="ECO:0000313" key="9">
    <source>
        <dbReference type="Proteomes" id="UP000245533"/>
    </source>
</evidence>
<keyword evidence="9" id="KW-1185">Reference proteome</keyword>
<keyword evidence="2" id="KW-1003">Cell membrane</keyword>
<organism evidence="8 9">
    <name type="scientific">Rhodohalobacter mucosus</name>
    <dbReference type="NCBI Taxonomy" id="2079485"/>
    <lineage>
        <taxon>Bacteria</taxon>
        <taxon>Pseudomonadati</taxon>
        <taxon>Balneolota</taxon>
        <taxon>Balneolia</taxon>
        <taxon>Balneolales</taxon>
        <taxon>Balneolaceae</taxon>
        <taxon>Rhodohalobacter</taxon>
    </lineage>
</organism>
<feature type="transmembrane region" description="Helical" evidence="6">
    <location>
        <begin position="55"/>
        <end position="78"/>
    </location>
</feature>
<evidence type="ECO:0000259" key="7">
    <source>
        <dbReference type="Pfam" id="PF09335"/>
    </source>
</evidence>
<evidence type="ECO:0000256" key="4">
    <source>
        <dbReference type="ARBA" id="ARBA00022989"/>
    </source>
</evidence>
<evidence type="ECO:0000256" key="1">
    <source>
        <dbReference type="ARBA" id="ARBA00004651"/>
    </source>
</evidence>
<feature type="domain" description="VTT" evidence="7">
    <location>
        <begin position="38"/>
        <end position="167"/>
    </location>
</feature>
<reference evidence="8 9" key="1">
    <citation type="submission" date="2018-05" db="EMBL/GenBank/DDBJ databases">
        <title>Rhodohalobacter halophilus gen. nov., sp. nov., a moderately halophilic member of the family Balneolaceae.</title>
        <authorList>
            <person name="Liu Z.-W."/>
        </authorList>
    </citation>
    <scope>NUCLEOTIDE SEQUENCE [LARGE SCALE GENOMIC DNA]</scope>
    <source>
        <strain evidence="8 9">8A47</strain>
    </source>
</reference>
<proteinExistence type="predicted"/>
<gene>
    <name evidence="8" type="ORF">DDZ15_16015</name>
</gene>
<evidence type="ECO:0000256" key="6">
    <source>
        <dbReference type="SAM" id="Phobius"/>
    </source>
</evidence>
<feature type="transmembrane region" description="Helical" evidence="6">
    <location>
        <begin position="182"/>
        <end position="201"/>
    </location>
</feature>
<keyword evidence="4 6" id="KW-1133">Transmembrane helix</keyword>